<evidence type="ECO:0000313" key="1">
    <source>
        <dbReference type="EMBL" id="KRZ59581.1"/>
    </source>
</evidence>
<dbReference type="Proteomes" id="UP000054721">
    <property type="component" value="Unassembled WGS sequence"/>
</dbReference>
<accession>A0A0V1LJA1</accession>
<dbReference type="OrthoDB" id="10307202at2759"/>
<evidence type="ECO:0000313" key="2">
    <source>
        <dbReference type="Proteomes" id="UP000054721"/>
    </source>
</evidence>
<comment type="caution">
    <text evidence="1">The sequence shown here is derived from an EMBL/GenBank/DDBJ whole genome shotgun (WGS) entry which is preliminary data.</text>
</comment>
<keyword evidence="2" id="KW-1185">Reference proteome</keyword>
<dbReference type="AlphaFoldDB" id="A0A0V1LJA1"/>
<organism evidence="1 2">
    <name type="scientific">Trichinella nativa</name>
    <dbReference type="NCBI Taxonomy" id="6335"/>
    <lineage>
        <taxon>Eukaryota</taxon>
        <taxon>Metazoa</taxon>
        <taxon>Ecdysozoa</taxon>
        <taxon>Nematoda</taxon>
        <taxon>Enoplea</taxon>
        <taxon>Dorylaimia</taxon>
        <taxon>Trichinellida</taxon>
        <taxon>Trichinellidae</taxon>
        <taxon>Trichinella</taxon>
    </lineage>
</organism>
<name>A0A0V1LJA1_9BILA</name>
<sequence>MLIQLTKIGNLKNTRREFCSQCHRCVGKVSIQIDQGDLRVGRTKYCSLKRATMMMHQLVVLFTEFTGILTSRSAKAAVLILLALGVDGNSAKKAHFESVNTTPNFS</sequence>
<proteinExistence type="predicted"/>
<reference evidence="1 2" key="1">
    <citation type="submission" date="2015-05" db="EMBL/GenBank/DDBJ databases">
        <title>Evolution of Trichinella species and genotypes.</title>
        <authorList>
            <person name="Korhonen P.K."/>
            <person name="Edoardo P."/>
            <person name="Giuseppe L.R."/>
            <person name="Gasser R.B."/>
        </authorList>
    </citation>
    <scope>NUCLEOTIDE SEQUENCE [LARGE SCALE GENOMIC DNA]</scope>
    <source>
        <strain evidence="1">ISS10</strain>
    </source>
</reference>
<dbReference type="EMBL" id="JYDW01000040">
    <property type="protein sequence ID" value="KRZ59581.1"/>
    <property type="molecule type" value="Genomic_DNA"/>
</dbReference>
<protein>
    <submittedName>
        <fullName evidence="1">Uncharacterized protein</fullName>
    </submittedName>
</protein>
<gene>
    <name evidence="1" type="ORF">T02_10465</name>
</gene>